<evidence type="ECO:0000256" key="1">
    <source>
        <dbReference type="SAM" id="Phobius"/>
    </source>
</evidence>
<reference evidence="2" key="1">
    <citation type="submission" date="2018-05" db="EMBL/GenBank/DDBJ databases">
        <authorList>
            <person name="Lanie J.A."/>
            <person name="Ng W.-L."/>
            <person name="Kazmierczak K.M."/>
            <person name="Andrzejewski T.M."/>
            <person name="Davidsen T.M."/>
            <person name="Wayne K.J."/>
            <person name="Tettelin H."/>
            <person name="Glass J.I."/>
            <person name="Rusch D."/>
            <person name="Podicherti R."/>
            <person name="Tsui H.-C.T."/>
            <person name="Winkler M.E."/>
        </authorList>
    </citation>
    <scope>NUCLEOTIDE SEQUENCE</scope>
</reference>
<accession>A0A381NB20</accession>
<feature type="transmembrane region" description="Helical" evidence="1">
    <location>
        <begin position="15"/>
        <end position="36"/>
    </location>
</feature>
<name>A0A381NB20_9ZZZZ</name>
<feature type="transmembrane region" description="Helical" evidence="1">
    <location>
        <begin position="73"/>
        <end position="90"/>
    </location>
</feature>
<keyword evidence="1" id="KW-1133">Transmembrane helix</keyword>
<keyword evidence="1" id="KW-0472">Membrane</keyword>
<feature type="non-terminal residue" evidence="2">
    <location>
        <position position="251"/>
    </location>
</feature>
<dbReference type="EMBL" id="UINC01000187">
    <property type="protein sequence ID" value="SUZ50743.1"/>
    <property type="molecule type" value="Genomic_DNA"/>
</dbReference>
<feature type="transmembrane region" description="Helical" evidence="1">
    <location>
        <begin position="170"/>
        <end position="187"/>
    </location>
</feature>
<gene>
    <name evidence="2" type="ORF">METZ01_LOCUS3597</name>
</gene>
<feature type="transmembrane region" description="Helical" evidence="1">
    <location>
        <begin position="145"/>
        <end position="163"/>
    </location>
</feature>
<sequence length="251" mass="31209">MCSFIFGRKGTDKRYMWYSIIFFFINLYISCLVRRYNDIQSIECQNYSIMNNYIKLIKKSKNFYQFHVYVIDYNYLYVPIFLITFIWIFFYSKMKYKIAKRVLIIVSIYLLYNSVSSVSTIYYKVPNYCEYTPDPYDLWSLFRCYTYKDNFLLFGLIMFYIFNRYHTSNFIRYTFIILNLFNIYFSLVSQQIYLNQIIDIIVISFLMWSLYDNPNFFKRMKKNDRKKERKKMKQLRIEMQKTKLYKDEIEI</sequence>
<keyword evidence="1" id="KW-0812">Transmembrane</keyword>
<organism evidence="2">
    <name type="scientific">marine metagenome</name>
    <dbReference type="NCBI Taxonomy" id="408172"/>
    <lineage>
        <taxon>unclassified sequences</taxon>
        <taxon>metagenomes</taxon>
        <taxon>ecological metagenomes</taxon>
    </lineage>
</organism>
<protein>
    <submittedName>
        <fullName evidence="2">Uncharacterized protein</fullName>
    </submittedName>
</protein>
<feature type="transmembrane region" description="Helical" evidence="1">
    <location>
        <begin position="102"/>
        <end position="125"/>
    </location>
</feature>
<proteinExistence type="predicted"/>
<dbReference type="AlphaFoldDB" id="A0A381NB20"/>
<feature type="transmembrane region" description="Helical" evidence="1">
    <location>
        <begin position="193"/>
        <end position="211"/>
    </location>
</feature>
<feature type="non-terminal residue" evidence="2">
    <location>
        <position position="1"/>
    </location>
</feature>
<evidence type="ECO:0000313" key="2">
    <source>
        <dbReference type="EMBL" id="SUZ50743.1"/>
    </source>
</evidence>